<accession>A0A286GEH8</accession>
<dbReference type="AlphaFoldDB" id="A0A286GEH8"/>
<dbReference type="RefSeq" id="WP_097128471.1">
    <property type="nucleotide sequence ID" value="NZ_OCNH01000003.1"/>
</dbReference>
<keyword evidence="2" id="KW-1185">Reference proteome</keyword>
<dbReference type="OrthoDB" id="950702at2"/>
<dbReference type="Proteomes" id="UP000219452">
    <property type="component" value="Unassembled WGS sequence"/>
</dbReference>
<reference evidence="2" key="1">
    <citation type="submission" date="2017-09" db="EMBL/GenBank/DDBJ databases">
        <authorList>
            <person name="Varghese N."/>
            <person name="Submissions S."/>
        </authorList>
    </citation>
    <scope>NUCLEOTIDE SEQUENCE [LARGE SCALE GENOMIC DNA]</scope>
    <source>
        <strain evidence="2">DSM 29961</strain>
    </source>
</reference>
<dbReference type="EMBL" id="OCNH01000003">
    <property type="protein sequence ID" value="SOD93414.1"/>
    <property type="molecule type" value="Genomic_DNA"/>
</dbReference>
<organism evidence="1 2">
    <name type="scientific">Spirosoma fluviale</name>
    <dbReference type="NCBI Taxonomy" id="1597977"/>
    <lineage>
        <taxon>Bacteria</taxon>
        <taxon>Pseudomonadati</taxon>
        <taxon>Bacteroidota</taxon>
        <taxon>Cytophagia</taxon>
        <taxon>Cytophagales</taxon>
        <taxon>Cytophagaceae</taxon>
        <taxon>Spirosoma</taxon>
    </lineage>
</organism>
<gene>
    <name evidence="1" type="ORF">SAMN06269250_4488</name>
</gene>
<protein>
    <submittedName>
        <fullName evidence="1">Uncharacterized protein</fullName>
    </submittedName>
</protein>
<evidence type="ECO:0000313" key="2">
    <source>
        <dbReference type="Proteomes" id="UP000219452"/>
    </source>
</evidence>
<evidence type="ECO:0000313" key="1">
    <source>
        <dbReference type="EMBL" id="SOD93414.1"/>
    </source>
</evidence>
<name>A0A286GEH8_9BACT</name>
<proteinExistence type="predicted"/>
<sequence>MKAEKYRQLTDVHLLQRIWRNELELALQEVDFWEKLLGTLSEGLDARVTDSDTWKGEVSQLHHFRRLAKRLLDEIKEIDEQVAAGVRVDRVLDADTRLNHQYLRQEMDSFHADFRTFKSDIRQYMVLQPTF</sequence>